<dbReference type="InterPro" id="IPR052038">
    <property type="entry name" value="Type-VII_TA_antitoxin"/>
</dbReference>
<evidence type="ECO:0000256" key="6">
    <source>
        <dbReference type="ARBA" id="ARBA00022741"/>
    </source>
</evidence>
<dbReference type="GO" id="GO:0005524">
    <property type="term" value="F:ATP binding"/>
    <property type="evidence" value="ECO:0007669"/>
    <property type="project" value="UniProtKB-KW"/>
</dbReference>
<name>A0A1Z4JCW4_LEPBY</name>
<sequence length="108" mass="12562">MIAIELPMEKIAEFCDRWQVIEFALFGSVLREDFRSDSDIDVMVQFHPDAHPTLFDLTYMENELKTLFHRDVDLVTRHGIETSRNYLRRNAILSSAQIIYGSRPSISA</sequence>
<comment type="similarity">
    <text evidence="9">Belongs to the MntA antitoxin family.</text>
</comment>
<keyword evidence="3" id="KW-0808">Transferase</keyword>
<keyword evidence="8" id="KW-0460">Magnesium</keyword>
<dbReference type="InterPro" id="IPR043519">
    <property type="entry name" value="NT_sf"/>
</dbReference>
<protein>
    <recommendedName>
        <fullName evidence="10">Polymerase nucleotidyl transferase domain-containing protein</fullName>
    </recommendedName>
</protein>
<accession>A0A1Z4JCW4</accession>
<comment type="cofactor">
    <cofactor evidence="1">
        <name>Mg(2+)</name>
        <dbReference type="ChEBI" id="CHEBI:18420"/>
    </cofactor>
</comment>
<dbReference type="GO" id="GO:0046872">
    <property type="term" value="F:metal ion binding"/>
    <property type="evidence" value="ECO:0007669"/>
    <property type="project" value="UniProtKB-KW"/>
</dbReference>
<evidence type="ECO:0000259" key="10">
    <source>
        <dbReference type="Pfam" id="PF01909"/>
    </source>
</evidence>
<evidence type="ECO:0000256" key="2">
    <source>
        <dbReference type="ARBA" id="ARBA00022649"/>
    </source>
</evidence>
<dbReference type="PANTHER" id="PTHR33571:SF12">
    <property type="entry name" value="BSL3053 PROTEIN"/>
    <property type="match status" value="1"/>
</dbReference>
<evidence type="ECO:0000256" key="7">
    <source>
        <dbReference type="ARBA" id="ARBA00022840"/>
    </source>
</evidence>
<evidence type="ECO:0000256" key="9">
    <source>
        <dbReference type="ARBA" id="ARBA00038276"/>
    </source>
</evidence>
<dbReference type="CDD" id="cd05403">
    <property type="entry name" value="NT_KNTase_like"/>
    <property type="match status" value="1"/>
</dbReference>
<gene>
    <name evidence="11" type="ORF">NIES2135_11240</name>
</gene>
<evidence type="ECO:0000256" key="1">
    <source>
        <dbReference type="ARBA" id="ARBA00001946"/>
    </source>
</evidence>
<dbReference type="Proteomes" id="UP000217895">
    <property type="component" value="Chromosome"/>
</dbReference>
<dbReference type="SUPFAM" id="SSF81301">
    <property type="entry name" value="Nucleotidyltransferase"/>
    <property type="match status" value="1"/>
</dbReference>
<evidence type="ECO:0000256" key="4">
    <source>
        <dbReference type="ARBA" id="ARBA00022695"/>
    </source>
</evidence>
<evidence type="ECO:0000256" key="8">
    <source>
        <dbReference type="ARBA" id="ARBA00022842"/>
    </source>
</evidence>
<reference evidence="11 12" key="1">
    <citation type="submission" date="2017-06" db="EMBL/GenBank/DDBJ databases">
        <title>Genome sequencing of cyanobaciteial culture collection at National Institute for Environmental Studies (NIES).</title>
        <authorList>
            <person name="Hirose Y."/>
            <person name="Shimura Y."/>
            <person name="Fujisawa T."/>
            <person name="Nakamura Y."/>
            <person name="Kawachi M."/>
        </authorList>
    </citation>
    <scope>NUCLEOTIDE SEQUENCE [LARGE SCALE GENOMIC DNA]</scope>
    <source>
        <strain evidence="11 12">NIES-2135</strain>
    </source>
</reference>
<keyword evidence="12" id="KW-1185">Reference proteome</keyword>
<organism evidence="11 12">
    <name type="scientific">Leptolyngbya boryana NIES-2135</name>
    <dbReference type="NCBI Taxonomy" id="1973484"/>
    <lineage>
        <taxon>Bacteria</taxon>
        <taxon>Bacillati</taxon>
        <taxon>Cyanobacteriota</taxon>
        <taxon>Cyanophyceae</taxon>
        <taxon>Leptolyngbyales</taxon>
        <taxon>Leptolyngbyaceae</taxon>
        <taxon>Leptolyngbya group</taxon>
        <taxon>Leptolyngbya</taxon>
    </lineage>
</organism>
<evidence type="ECO:0000313" key="12">
    <source>
        <dbReference type="Proteomes" id="UP000217895"/>
    </source>
</evidence>
<dbReference type="PANTHER" id="PTHR33571">
    <property type="entry name" value="SSL8005 PROTEIN"/>
    <property type="match status" value="1"/>
</dbReference>
<dbReference type="Gene3D" id="3.30.460.10">
    <property type="entry name" value="Beta Polymerase, domain 2"/>
    <property type="match status" value="1"/>
</dbReference>
<evidence type="ECO:0000313" key="11">
    <source>
        <dbReference type="EMBL" id="BAY54307.1"/>
    </source>
</evidence>
<dbReference type="AlphaFoldDB" id="A0A1Z4JCW4"/>
<keyword evidence="7" id="KW-0067">ATP-binding</keyword>
<keyword evidence="6" id="KW-0547">Nucleotide-binding</keyword>
<dbReference type="Pfam" id="PF01909">
    <property type="entry name" value="NTP_transf_2"/>
    <property type="match status" value="1"/>
</dbReference>
<keyword evidence="4" id="KW-0548">Nucleotidyltransferase</keyword>
<feature type="domain" description="Polymerase nucleotidyl transferase" evidence="10">
    <location>
        <begin position="11"/>
        <end position="85"/>
    </location>
</feature>
<evidence type="ECO:0000256" key="3">
    <source>
        <dbReference type="ARBA" id="ARBA00022679"/>
    </source>
</evidence>
<keyword evidence="2" id="KW-1277">Toxin-antitoxin system</keyword>
<dbReference type="InterPro" id="IPR002934">
    <property type="entry name" value="Polymerase_NTP_transf_dom"/>
</dbReference>
<dbReference type="GO" id="GO:0016779">
    <property type="term" value="F:nucleotidyltransferase activity"/>
    <property type="evidence" value="ECO:0007669"/>
    <property type="project" value="UniProtKB-KW"/>
</dbReference>
<evidence type="ECO:0000256" key="5">
    <source>
        <dbReference type="ARBA" id="ARBA00022723"/>
    </source>
</evidence>
<dbReference type="EMBL" id="AP018203">
    <property type="protein sequence ID" value="BAY54307.1"/>
    <property type="molecule type" value="Genomic_DNA"/>
</dbReference>
<keyword evidence="5" id="KW-0479">Metal-binding</keyword>
<proteinExistence type="inferred from homology"/>